<proteinExistence type="inferred from homology"/>
<evidence type="ECO:0000256" key="8">
    <source>
        <dbReference type="SAM" id="MobiDB-lite"/>
    </source>
</evidence>
<reference evidence="10 11" key="1">
    <citation type="submission" date="2023-09" db="EMBL/GenBank/DDBJ databases">
        <title>Pangenome analysis of Batrachochytrium dendrobatidis and related Chytrids.</title>
        <authorList>
            <person name="Yacoub M.N."/>
            <person name="Stajich J.E."/>
            <person name="James T.Y."/>
        </authorList>
    </citation>
    <scope>NUCLEOTIDE SEQUENCE [LARGE SCALE GENOMIC DNA]</scope>
    <source>
        <strain evidence="10 11">JEL0888</strain>
    </source>
</reference>
<feature type="domain" description="XLF-like N-terminal" evidence="9">
    <location>
        <begin position="39"/>
        <end position="147"/>
    </location>
</feature>
<dbReference type="Proteomes" id="UP001527925">
    <property type="component" value="Unassembled WGS sequence"/>
</dbReference>
<dbReference type="InterPro" id="IPR038051">
    <property type="entry name" value="XRCC4-like_N_sf"/>
</dbReference>
<organism evidence="10 11">
    <name type="scientific">Polyrhizophydium stewartii</name>
    <dbReference type="NCBI Taxonomy" id="2732419"/>
    <lineage>
        <taxon>Eukaryota</taxon>
        <taxon>Fungi</taxon>
        <taxon>Fungi incertae sedis</taxon>
        <taxon>Chytridiomycota</taxon>
        <taxon>Chytridiomycota incertae sedis</taxon>
        <taxon>Chytridiomycetes</taxon>
        <taxon>Rhizophydiales</taxon>
        <taxon>Rhizophydiales incertae sedis</taxon>
        <taxon>Polyrhizophydium</taxon>
    </lineage>
</organism>
<protein>
    <recommendedName>
        <fullName evidence="7">Non-homologous end-joining factor 1</fullName>
    </recommendedName>
</protein>
<dbReference type="Gene3D" id="2.170.210.10">
    <property type="entry name" value="DNA double-strand break repair and VJ recombination XRCC4, N-terminal"/>
    <property type="match status" value="1"/>
</dbReference>
<evidence type="ECO:0000256" key="6">
    <source>
        <dbReference type="ARBA" id="ARBA00025747"/>
    </source>
</evidence>
<evidence type="ECO:0000256" key="2">
    <source>
        <dbReference type="ARBA" id="ARBA00022763"/>
    </source>
</evidence>
<dbReference type="InterPro" id="IPR052287">
    <property type="entry name" value="NHEJ_factor"/>
</dbReference>
<comment type="subcellular location">
    <subcellularLocation>
        <location evidence="1">Nucleus</location>
    </subcellularLocation>
</comment>
<comment type="similarity">
    <text evidence="6">Belongs to the XRCC4-XLF family. XLF subfamily.</text>
</comment>
<name>A0ABR4MZM1_9FUNG</name>
<keyword evidence="2" id="KW-0227">DNA damage</keyword>
<evidence type="ECO:0000256" key="4">
    <source>
        <dbReference type="ARBA" id="ARBA00023204"/>
    </source>
</evidence>
<comment type="caution">
    <text evidence="10">The sequence shown here is derived from an EMBL/GenBank/DDBJ whole genome shotgun (WGS) entry which is preliminary data.</text>
</comment>
<dbReference type="PANTHER" id="PTHR32235:SF1">
    <property type="entry name" value="NON-HOMOLOGOUS END-JOINING FACTOR 1"/>
    <property type="match status" value="1"/>
</dbReference>
<keyword evidence="4" id="KW-0234">DNA repair</keyword>
<sequence length="324" mass="36930">MASSARPTPEDMALLAGSTWQPLDMACEAAPSSAATLERRTTPQLYVLSHFARDSYVVAFSDFRQVWLDKADEPAVVAKLRLYNRNVVATQIEKVLAYVRQFVQPTRDHQRPFTFEAEMPLEAHDGLHLKFDGELRHAGFHWEFNAQPLPAGGSSEIGSVLLDRLTVPLLGLVRVYQSQRDELMQMLLRKDRELKELDETLFAHGHRSRPRGEPFDQNAFLTGPHALNAIAGMHADSLPPRVLADETVRTDFRRVSLRLRPSVHFGDDRALPDVPTSPLALEEDDPEEAARRLAEETAMLREQRRKELEESQAREQEKRKKRRL</sequence>
<dbReference type="EMBL" id="JADGIZ020000059">
    <property type="protein sequence ID" value="KAL2912710.1"/>
    <property type="molecule type" value="Genomic_DNA"/>
</dbReference>
<evidence type="ECO:0000256" key="5">
    <source>
        <dbReference type="ARBA" id="ARBA00023242"/>
    </source>
</evidence>
<evidence type="ECO:0000256" key="7">
    <source>
        <dbReference type="ARBA" id="ARBA00044529"/>
    </source>
</evidence>
<dbReference type="PANTHER" id="PTHR32235">
    <property type="entry name" value="NON-HOMOLOGOUS END-JOINING FACTOR 1"/>
    <property type="match status" value="1"/>
</dbReference>
<feature type="region of interest" description="Disordered" evidence="8">
    <location>
        <begin position="266"/>
        <end position="324"/>
    </location>
</feature>
<keyword evidence="3" id="KW-0238">DNA-binding</keyword>
<evidence type="ECO:0000313" key="11">
    <source>
        <dbReference type="Proteomes" id="UP001527925"/>
    </source>
</evidence>
<accession>A0ABR4MZM1</accession>
<gene>
    <name evidence="10" type="ORF">HK105_207818</name>
</gene>
<dbReference type="InterPro" id="IPR015381">
    <property type="entry name" value="XLF-like_N"/>
</dbReference>
<evidence type="ECO:0000256" key="3">
    <source>
        <dbReference type="ARBA" id="ARBA00023125"/>
    </source>
</evidence>
<dbReference type="Pfam" id="PF09302">
    <property type="entry name" value="XLF"/>
    <property type="match status" value="1"/>
</dbReference>
<evidence type="ECO:0000259" key="9">
    <source>
        <dbReference type="Pfam" id="PF09302"/>
    </source>
</evidence>
<keyword evidence="11" id="KW-1185">Reference proteome</keyword>
<keyword evidence="5" id="KW-0539">Nucleus</keyword>
<feature type="compositionally biased region" description="Basic and acidic residues" evidence="8">
    <location>
        <begin position="288"/>
        <end position="318"/>
    </location>
</feature>
<evidence type="ECO:0000313" key="10">
    <source>
        <dbReference type="EMBL" id="KAL2912710.1"/>
    </source>
</evidence>
<dbReference type="CDD" id="cd22285">
    <property type="entry name" value="HD_XLF_N"/>
    <property type="match status" value="1"/>
</dbReference>
<evidence type="ECO:0000256" key="1">
    <source>
        <dbReference type="ARBA" id="ARBA00004123"/>
    </source>
</evidence>